<evidence type="ECO:0000256" key="2">
    <source>
        <dbReference type="ARBA" id="ARBA00009666"/>
    </source>
</evidence>
<evidence type="ECO:0000256" key="5">
    <source>
        <dbReference type="ARBA" id="ARBA00022753"/>
    </source>
</evidence>
<dbReference type="OrthoDB" id="10068368at2759"/>
<dbReference type="SMART" id="SM00326">
    <property type="entry name" value="SH3"/>
    <property type="match status" value="1"/>
</dbReference>
<dbReference type="InterPro" id="IPR002014">
    <property type="entry name" value="VHS_dom"/>
</dbReference>
<reference evidence="10" key="1">
    <citation type="journal article" date="2013" name="Genome Biol. Evol.">
        <title>Punctuated emergences of genetic and phenotypic innovations in eumetazoan, bilaterian, euteleostome, and hominidae ancestors.</title>
        <authorList>
            <person name="Wenger Y."/>
            <person name="Galliot B."/>
        </authorList>
    </citation>
    <scope>NUCLEOTIDE SEQUENCE</scope>
    <source>
        <tissue evidence="10">Whole animals</tissue>
    </source>
</reference>
<dbReference type="Pfam" id="PF00018">
    <property type="entry name" value="SH3_1"/>
    <property type="match status" value="1"/>
</dbReference>
<dbReference type="EMBL" id="HAAD01002088">
    <property type="protein sequence ID" value="CDG68320.1"/>
    <property type="molecule type" value="mRNA"/>
</dbReference>
<dbReference type="PROSITE" id="PS50179">
    <property type="entry name" value="VHS"/>
    <property type="match status" value="1"/>
</dbReference>
<dbReference type="GO" id="GO:0035091">
    <property type="term" value="F:phosphatidylinositol binding"/>
    <property type="evidence" value="ECO:0007669"/>
    <property type="project" value="InterPro"/>
</dbReference>
<dbReference type="GO" id="GO:0033565">
    <property type="term" value="C:ESCRT-0 complex"/>
    <property type="evidence" value="ECO:0007669"/>
    <property type="project" value="TreeGrafter"/>
</dbReference>
<dbReference type="Gene3D" id="1.25.40.90">
    <property type="match status" value="1"/>
</dbReference>
<dbReference type="AlphaFoldDB" id="T2M8Q6"/>
<dbReference type="PANTHER" id="PTHR45929:SF3">
    <property type="entry name" value="JAK PATHWAY SIGNAL TRANSDUCTION ADAPTOR MOLECULE"/>
    <property type="match status" value="1"/>
</dbReference>
<comment type="subcellular location">
    <subcellularLocation>
        <location evidence="1">Endosome</location>
    </subcellularLocation>
</comment>
<dbReference type="SUPFAM" id="SSF48464">
    <property type="entry name" value="ENTH/VHS domain"/>
    <property type="match status" value="1"/>
</dbReference>
<evidence type="ECO:0000256" key="4">
    <source>
        <dbReference type="ARBA" id="ARBA00022448"/>
    </source>
</evidence>
<dbReference type="SUPFAM" id="SSF50044">
    <property type="entry name" value="SH3-domain"/>
    <property type="match status" value="1"/>
</dbReference>
<dbReference type="GO" id="GO:0043328">
    <property type="term" value="P:protein transport to vacuole involved in ubiquitin-dependent protein catabolic process via the multivesicular body sorting pathway"/>
    <property type="evidence" value="ECO:0007669"/>
    <property type="project" value="TreeGrafter"/>
</dbReference>
<evidence type="ECO:0000259" key="9">
    <source>
        <dbReference type="PROSITE" id="PS50179"/>
    </source>
</evidence>
<dbReference type="Gene3D" id="1.20.5.1940">
    <property type="match status" value="1"/>
</dbReference>
<dbReference type="Pfam" id="PF00790">
    <property type="entry name" value="VHS"/>
    <property type="match status" value="1"/>
</dbReference>
<organism evidence="10">
    <name type="scientific">Hydra vulgaris</name>
    <name type="common">Hydra</name>
    <name type="synonym">Hydra attenuata</name>
    <dbReference type="NCBI Taxonomy" id="6087"/>
    <lineage>
        <taxon>Eukaryota</taxon>
        <taxon>Metazoa</taxon>
        <taxon>Cnidaria</taxon>
        <taxon>Hydrozoa</taxon>
        <taxon>Hydroidolina</taxon>
        <taxon>Anthoathecata</taxon>
        <taxon>Aplanulata</taxon>
        <taxon>Hydridae</taxon>
        <taxon>Hydra</taxon>
    </lineage>
</organism>
<keyword evidence="3 7" id="KW-0728">SH3 domain</keyword>
<sequence length="511" mass="58460">MPKSVLESEIEKATNECNISEDWQSYMDICDQIKAQPNGPKEALKYIMKRCSNPVPHVAMQALTLLATCVNNCGKSFHLEICSREWTNDAKNLITKSHEKVSLKLRELIKKWAEDFKNDPQLNLMCQFQKKLKADGLLSDSIEKPSKLPSTSSSNELNFKEDLDLAIALSLQESNGSKQTSKSTTIYPTISQALIPNQEMKEVCRVLALYDFEAAEDNEMTFKAGEIFSVLDNSDQNWWKGCNNRGVGLFPANFVTTDLSALQKEQTEKKKVRFVEDSAVQVVKPDPKEVMKGRPQTNISQELLDLTLSMLKNASPNEIDEEEETISNMEMRCKEMGYAIEKKIIECQRKKDDLNDLNSKFLQAISIYQQLMKEPMVTAQPSYQMQQSYSEAPYQQFVAPQMASVSNKVFPAQLKSDNFSSQSEVERQQQALYTQQQRQQQQLIQQQYQERTLSNIPQQYQAHVYDTSQISYVQTPTVYYDSINYQQPSNGYATYDGSYPVTSYNQTPVYH</sequence>
<dbReference type="PROSITE" id="PS50002">
    <property type="entry name" value="SH3"/>
    <property type="match status" value="1"/>
</dbReference>
<evidence type="ECO:0000259" key="8">
    <source>
        <dbReference type="PROSITE" id="PS50002"/>
    </source>
</evidence>
<feature type="domain" description="SH3" evidence="8">
    <location>
        <begin position="201"/>
        <end position="260"/>
    </location>
</feature>
<gene>
    <name evidence="10" type="primary">STAM</name>
</gene>
<dbReference type="FunFam" id="1.25.40.90:FF:000009">
    <property type="entry name" value="Putative signal transducing adapter molecule 1"/>
    <property type="match status" value="1"/>
</dbReference>
<accession>T2M8Q6</accession>
<proteinExistence type="evidence at transcript level"/>
<dbReference type="InterPro" id="IPR008942">
    <property type="entry name" value="ENTH_VHS"/>
</dbReference>
<name>T2M8Q6_HYDVU</name>
<keyword evidence="4" id="KW-0813">Transport</keyword>
<dbReference type="SMART" id="SM00288">
    <property type="entry name" value="VHS"/>
    <property type="match status" value="1"/>
</dbReference>
<evidence type="ECO:0000256" key="1">
    <source>
        <dbReference type="ARBA" id="ARBA00004177"/>
    </source>
</evidence>
<keyword evidence="5" id="KW-0967">Endosome</keyword>
<dbReference type="GO" id="GO:0043130">
    <property type="term" value="F:ubiquitin binding"/>
    <property type="evidence" value="ECO:0007669"/>
    <property type="project" value="InterPro"/>
</dbReference>
<evidence type="ECO:0000256" key="7">
    <source>
        <dbReference type="PROSITE-ProRule" id="PRU00192"/>
    </source>
</evidence>
<protein>
    <submittedName>
        <fullName evidence="10">Signal transducing adapter molecule 1</fullName>
    </submittedName>
</protein>
<comment type="similarity">
    <text evidence="2">Belongs to the STAM family.</text>
</comment>
<dbReference type="InterPro" id="IPR036028">
    <property type="entry name" value="SH3-like_dom_sf"/>
</dbReference>
<keyword evidence="6" id="KW-0653">Protein transport</keyword>
<dbReference type="Gene3D" id="2.30.30.40">
    <property type="entry name" value="SH3 Domains"/>
    <property type="match status" value="1"/>
</dbReference>
<evidence type="ECO:0000313" key="10">
    <source>
        <dbReference type="EMBL" id="CDG68320.1"/>
    </source>
</evidence>
<evidence type="ECO:0000256" key="3">
    <source>
        <dbReference type="ARBA" id="ARBA00022443"/>
    </source>
</evidence>
<dbReference type="InterPro" id="IPR050670">
    <property type="entry name" value="STAM"/>
</dbReference>
<feature type="domain" description="VHS" evidence="9">
    <location>
        <begin position="13"/>
        <end position="140"/>
    </location>
</feature>
<evidence type="ECO:0000256" key="6">
    <source>
        <dbReference type="ARBA" id="ARBA00022927"/>
    </source>
</evidence>
<dbReference type="InterPro" id="IPR001452">
    <property type="entry name" value="SH3_domain"/>
</dbReference>
<dbReference type="PRINTS" id="PR00452">
    <property type="entry name" value="SH3DOMAIN"/>
</dbReference>
<dbReference type="PANTHER" id="PTHR45929">
    <property type="entry name" value="JAK PATHWAY SIGNAL TRANSDUCTION ADAPTOR MOLECULE"/>
    <property type="match status" value="1"/>
</dbReference>